<dbReference type="AlphaFoldDB" id="Q22RM1"/>
<organism evidence="2 3">
    <name type="scientific">Tetrahymena thermophila (strain SB210)</name>
    <dbReference type="NCBI Taxonomy" id="312017"/>
    <lineage>
        <taxon>Eukaryota</taxon>
        <taxon>Sar</taxon>
        <taxon>Alveolata</taxon>
        <taxon>Ciliophora</taxon>
        <taxon>Intramacronucleata</taxon>
        <taxon>Oligohymenophorea</taxon>
        <taxon>Hymenostomatida</taxon>
        <taxon>Tetrahymenina</taxon>
        <taxon>Tetrahymenidae</taxon>
        <taxon>Tetrahymena</taxon>
    </lineage>
</organism>
<accession>Q22RM1</accession>
<dbReference type="GeneID" id="7823242"/>
<dbReference type="EMBL" id="GG662845">
    <property type="protein sequence ID" value="EAR88101.2"/>
    <property type="molecule type" value="Genomic_DNA"/>
</dbReference>
<keyword evidence="1" id="KW-1133">Transmembrane helix</keyword>
<sequence length="262" mass="30249">MQTITENFQGQAYNSYLIVKQNATITNIDSSNCYLYRSVSDANYDLNFVNTFLSQDNTYYHDRSRNVFQNLAAVYFILFALQIIVLIAIGYIYSQKDNFYEIDTGVSFVENSSSVVNYYLGTILMPILVIDYNSDCLQNHFTFFYIDPFFPYYFSIVMMIILVVMLAFCCHYRVSMPLLLIACMPLVFKECDKKSDDACGCFLFFLSIFLITLIFYPTLYSILNNQVSITFSSILSTIVCFLSGVKDCFRKKGERIPTSDNN</sequence>
<keyword evidence="3" id="KW-1185">Reference proteome</keyword>
<name>Q22RM1_TETTS</name>
<evidence type="ECO:0000256" key="1">
    <source>
        <dbReference type="SAM" id="Phobius"/>
    </source>
</evidence>
<dbReference type="KEGG" id="tet:TTHERM_00013670"/>
<feature type="transmembrane region" description="Helical" evidence="1">
    <location>
        <begin position="72"/>
        <end position="94"/>
    </location>
</feature>
<gene>
    <name evidence="2" type="ORF">TTHERM_00013670</name>
</gene>
<evidence type="ECO:0000313" key="2">
    <source>
        <dbReference type="EMBL" id="EAR88101.2"/>
    </source>
</evidence>
<feature type="transmembrane region" description="Helical" evidence="1">
    <location>
        <begin position="152"/>
        <end position="174"/>
    </location>
</feature>
<feature type="transmembrane region" description="Helical" evidence="1">
    <location>
        <begin position="226"/>
        <end position="245"/>
    </location>
</feature>
<keyword evidence="1" id="KW-0472">Membrane</keyword>
<proteinExistence type="predicted"/>
<evidence type="ECO:0000313" key="3">
    <source>
        <dbReference type="Proteomes" id="UP000009168"/>
    </source>
</evidence>
<dbReference type="InParanoid" id="Q22RM1"/>
<feature type="transmembrane region" description="Helical" evidence="1">
    <location>
        <begin position="198"/>
        <end position="220"/>
    </location>
</feature>
<keyword evidence="1 2" id="KW-0812">Transmembrane</keyword>
<dbReference type="RefSeq" id="XP_001008346.2">
    <property type="nucleotide sequence ID" value="XM_001008346.2"/>
</dbReference>
<reference evidence="3" key="1">
    <citation type="journal article" date="2006" name="PLoS Biol.">
        <title>Macronuclear genome sequence of the ciliate Tetrahymena thermophila, a model eukaryote.</title>
        <authorList>
            <person name="Eisen J.A."/>
            <person name="Coyne R.S."/>
            <person name="Wu M."/>
            <person name="Wu D."/>
            <person name="Thiagarajan M."/>
            <person name="Wortman J.R."/>
            <person name="Badger J.H."/>
            <person name="Ren Q."/>
            <person name="Amedeo P."/>
            <person name="Jones K.M."/>
            <person name="Tallon L.J."/>
            <person name="Delcher A.L."/>
            <person name="Salzberg S.L."/>
            <person name="Silva J.C."/>
            <person name="Haas B.J."/>
            <person name="Majoros W.H."/>
            <person name="Farzad M."/>
            <person name="Carlton J.M."/>
            <person name="Smith R.K. Jr."/>
            <person name="Garg J."/>
            <person name="Pearlman R.E."/>
            <person name="Karrer K.M."/>
            <person name="Sun L."/>
            <person name="Manning G."/>
            <person name="Elde N.C."/>
            <person name="Turkewitz A.P."/>
            <person name="Asai D.J."/>
            <person name="Wilkes D.E."/>
            <person name="Wang Y."/>
            <person name="Cai H."/>
            <person name="Collins K."/>
            <person name="Stewart B.A."/>
            <person name="Lee S.R."/>
            <person name="Wilamowska K."/>
            <person name="Weinberg Z."/>
            <person name="Ruzzo W.L."/>
            <person name="Wloga D."/>
            <person name="Gaertig J."/>
            <person name="Frankel J."/>
            <person name="Tsao C.-C."/>
            <person name="Gorovsky M.A."/>
            <person name="Keeling P.J."/>
            <person name="Waller R.F."/>
            <person name="Patron N.J."/>
            <person name="Cherry J.M."/>
            <person name="Stover N.A."/>
            <person name="Krieger C.J."/>
            <person name="del Toro C."/>
            <person name="Ryder H.F."/>
            <person name="Williamson S.C."/>
            <person name="Barbeau R.A."/>
            <person name="Hamilton E.P."/>
            <person name="Orias E."/>
        </authorList>
    </citation>
    <scope>NUCLEOTIDE SEQUENCE [LARGE SCALE GENOMIC DNA]</scope>
    <source>
        <strain evidence="3">SB210</strain>
    </source>
</reference>
<protein>
    <submittedName>
        <fullName evidence="2">Transmembrane protein, putative</fullName>
    </submittedName>
</protein>
<dbReference type="Proteomes" id="UP000009168">
    <property type="component" value="Unassembled WGS sequence"/>
</dbReference>
<dbReference type="HOGENOM" id="CLU_904580_0_0_1"/>